<dbReference type="RefSeq" id="WP_162527269.1">
    <property type="nucleotide sequence ID" value="NZ_VNIM01000098.1"/>
</dbReference>
<evidence type="ECO:0008006" key="4">
    <source>
        <dbReference type="Google" id="ProtNLM"/>
    </source>
</evidence>
<comment type="caution">
    <text evidence="2">The sequence shown here is derived from an EMBL/GenBank/DDBJ whole genome shotgun (WGS) entry which is preliminary data.</text>
</comment>
<organism evidence="2 3">
    <name type="scientific">Alterirhizorhabdus solaris</name>
    <dbReference type="NCBI Taxonomy" id="2529389"/>
    <lineage>
        <taxon>Bacteria</taxon>
        <taxon>Pseudomonadati</taxon>
        <taxon>Pseudomonadota</taxon>
        <taxon>Alphaproteobacteria</taxon>
        <taxon>Sphingomonadales</taxon>
        <taxon>Rhizorhabdaceae</taxon>
        <taxon>Alterirhizorhabdus</taxon>
    </lineage>
</organism>
<feature type="non-terminal residue" evidence="2">
    <location>
        <position position="203"/>
    </location>
</feature>
<dbReference type="Gene3D" id="3.10.620.30">
    <property type="match status" value="1"/>
</dbReference>
<sequence length="203" mass="21386">MHWLRTFRPTRPFRLSPLAAAVALAVTGAPALADGGSAMDLIYASQGAATMRVAPAMMAGPTVKTMAPATARRHGGIFGSIAIAVGRTPLEARFRHAARSARSGAGTPWHALLKAGAGQGRRAQAQMVNAWVNRRVQFANDAPGTTGDRWASLDETVARGRGDCEDYAIAKLQLLAALGVPTSDLMLVIARDLVRRADHAVLV</sequence>
<evidence type="ECO:0000256" key="1">
    <source>
        <dbReference type="SAM" id="SignalP"/>
    </source>
</evidence>
<dbReference type="Pfam" id="PF06035">
    <property type="entry name" value="Peptidase_C93"/>
    <property type="match status" value="1"/>
</dbReference>
<name>A0A558QVJ7_9SPHN</name>
<dbReference type="AlphaFoldDB" id="A0A558QVJ7"/>
<gene>
    <name evidence="2" type="ORF">FOY91_17630</name>
</gene>
<evidence type="ECO:0000313" key="2">
    <source>
        <dbReference type="EMBL" id="TVV71092.1"/>
    </source>
</evidence>
<dbReference type="InterPro" id="IPR010319">
    <property type="entry name" value="Transglutaminase-like_Cys_pept"/>
</dbReference>
<dbReference type="SUPFAM" id="SSF54001">
    <property type="entry name" value="Cysteine proteinases"/>
    <property type="match status" value="1"/>
</dbReference>
<dbReference type="EMBL" id="VNIM01000098">
    <property type="protein sequence ID" value="TVV71092.1"/>
    <property type="molecule type" value="Genomic_DNA"/>
</dbReference>
<dbReference type="Proteomes" id="UP000318681">
    <property type="component" value="Unassembled WGS sequence"/>
</dbReference>
<reference evidence="2 3" key="1">
    <citation type="submission" date="2019-07" db="EMBL/GenBank/DDBJ databases">
        <title>Sphingomonas solaris sp. nov., isolated from a solar panel from Boston, Massachusetts.</title>
        <authorList>
            <person name="Tanner K."/>
            <person name="Pascual J."/>
            <person name="Mancuso C."/>
            <person name="Pereto J."/>
            <person name="Khalil A."/>
            <person name="Vilanova C."/>
        </authorList>
    </citation>
    <scope>NUCLEOTIDE SEQUENCE [LARGE SCALE GENOMIC DNA]</scope>
    <source>
        <strain evidence="2 3">R4DWN</strain>
    </source>
</reference>
<protein>
    <recommendedName>
        <fullName evidence="4">Transglutaminase</fullName>
    </recommendedName>
</protein>
<dbReference type="PANTHER" id="PTHR39327:SF1">
    <property type="entry name" value="BLR5470 PROTEIN"/>
    <property type="match status" value="1"/>
</dbReference>
<proteinExistence type="predicted"/>
<feature type="signal peptide" evidence="1">
    <location>
        <begin position="1"/>
        <end position="33"/>
    </location>
</feature>
<dbReference type="InterPro" id="IPR038765">
    <property type="entry name" value="Papain-like_cys_pep_sf"/>
</dbReference>
<dbReference type="PANTHER" id="PTHR39327">
    <property type="match status" value="1"/>
</dbReference>
<keyword evidence="3" id="KW-1185">Reference proteome</keyword>
<feature type="chain" id="PRO_5021951296" description="Transglutaminase" evidence="1">
    <location>
        <begin position="34"/>
        <end position="203"/>
    </location>
</feature>
<keyword evidence="1" id="KW-0732">Signal</keyword>
<evidence type="ECO:0000313" key="3">
    <source>
        <dbReference type="Proteomes" id="UP000318681"/>
    </source>
</evidence>
<accession>A0A558QVJ7</accession>